<dbReference type="HOGENOM" id="CLU_309251_0_0_14"/>
<feature type="region of interest" description="Disordered" evidence="1">
    <location>
        <begin position="463"/>
        <end position="482"/>
    </location>
</feature>
<gene>
    <name evidence="3" type="ORF">SSYRP_v1c04880</name>
</gene>
<feature type="transmembrane region" description="Helical" evidence="2">
    <location>
        <begin position="934"/>
        <end position="958"/>
    </location>
</feature>
<dbReference type="STRING" id="1276229.SSYRP_v1c04880"/>
<keyword evidence="4" id="KW-1185">Reference proteome</keyword>
<reference evidence="3 4" key="1">
    <citation type="journal article" date="2013" name="Genome Biol. Evol.">
        <title>Complete genomes of two dipteran-associated spiroplasmas provided insights into the origin, dynamics, and impacts of viral invasion in spiroplasma.</title>
        <authorList>
            <person name="Ku C."/>
            <person name="Lo W.S."/>
            <person name="Chen L.L."/>
            <person name="Kuo C.H."/>
        </authorList>
    </citation>
    <scope>NUCLEOTIDE SEQUENCE [LARGE SCALE GENOMIC DNA]</scope>
    <source>
        <strain evidence="3">EA-1</strain>
    </source>
</reference>
<dbReference type="KEGG" id="ssyr:SSYRP_v1c04880"/>
<evidence type="ECO:0000313" key="4">
    <source>
        <dbReference type="Proteomes" id="UP000013963"/>
    </source>
</evidence>
<organism evidence="3 4">
    <name type="scientific">Spiroplasma syrphidicola EA-1</name>
    <dbReference type="NCBI Taxonomy" id="1276229"/>
    <lineage>
        <taxon>Bacteria</taxon>
        <taxon>Bacillati</taxon>
        <taxon>Mycoplasmatota</taxon>
        <taxon>Mollicutes</taxon>
        <taxon>Entomoplasmatales</taxon>
        <taxon>Spiroplasmataceae</taxon>
        <taxon>Spiroplasma</taxon>
    </lineage>
</organism>
<keyword evidence="2" id="KW-0472">Membrane</keyword>
<dbReference type="AlphaFoldDB" id="R4UIU9"/>
<dbReference type="RefSeq" id="WP_016340726.1">
    <property type="nucleotide sequence ID" value="NC_021284.1"/>
</dbReference>
<evidence type="ECO:0000313" key="3">
    <source>
        <dbReference type="EMBL" id="AGM26080.1"/>
    </source>
</evidence>
<evidence type="ECO:0000256" key="2">
    <source>
        <dbReference type="SAM" id="Phobius"/>
    </source>
</evidence>
<dbReference type="eggNOG" id="ENOG5033ZHA">
    <property type="taxonomic scope" value="Bacteria"/>
</dbReference>
<dbReference type="PATRIC" id="fig|1276229.3.peg.483"/>
<keyword evidence="2" id="KW-1133">Transmembrane helix</keyword>
<protein>
    <submittedName>
        <fullName evidence="3">Uncharacterized protein</fullName>
    </submittedName>
</protein>
<evidence type="ECO:0000256" key="1">
    <source>
        <dbReference type="SAM" id="MobiDB-lite"/>
    </source>
</evidence>
<dbReference type="OrthoDB" id="400200at2"/>
<feature type="region of interest" description="Disordered" evidence="1">
    <location>
        <begin position="909"/>
        <end position="928"/>
    </location>
</feature>
<feature type="compositionally biased region" description="Pro residues" evidence="1">
    <location>
        <begin position="914"/>
        <end position="923"/>
    </location>
</feature>
<sequence length="965" mass="109817">MKVLLSIITASTLLTAPILSLTTHQIISLYSNLKGTPFHPDIKISTKAEERNRQEGNLNHSEKKGYPGYTSITWINYADSWEEFKQYYKTITLYTSGYADGKEAGRKDFGDVSITIANLEQISSWHSDDILRASGSPYCLVYTSKNFTFGSYDQSGVYWDAIVSGTLIQFRFFLWTKAHQAGTGSIWSEAYINFNGGIVSSKWNLNSIKNNLSIALSNEINFVSNYSGSLIDQRNIKDPTGKNNDLTSLLSAKISNVLGNEYNDWKQYIQPYSFSDLTRKATTIIKFKNPTTNQQEVWSFETPIKITLSKDYWSNELNERLHILPGKVVNPDDSTKGMVTDAPEQLAPPDTSKNYGGKWRYHTTVGLEFDALEQAEDVTVNPEWVEINGVKIDVLDNKFIATLEDNRIKGEEKNDYSIVIRHKDSEYDIMYTIDIVIETLVPNLKLKWHAWDPEHNPKQKELITPNLENGQPNPKYDKEINPDTGTKTQIIWVKQKSTVPFPLDPLNKNGEVINPEKNPEEYDLGFIAEGSVVGKGVNQTFSSEAIKNVYREGIDEKSFKAFETPNDRQRNQKITSNSATQYWSDSGIWHYTVEMSDKTTAQKYAIIGPEYQNQYPRFLDVIENNQAVEFWTTIHGVHLKNYLSTYKNLDSTGIAQLNYEQVAAYWKDYTSDIIAQKIPPNPTPENYKDISGNIDVLKLNEEEVNPIRDAIIDKVKKYINKFTNKAILGIDYQIQTPDGKDITVDASGFEPLLNNKDNPQFLTVSVNTLVTSTLLIGNATLSIRNSSTYNPETSYDLSAIQFKNYQYNFSKFSTEQLRNWIYEDVENYMTSYKYNDIDLNEDYGISANKIPDENPETHANTPGDLSDAVLNEFLKAETSVSTLKLFIYSASTSDKTTGYSEYTLINDSESEIVPPDPPTPPDPNKPHANSQHKYLSWLLPIILLPIVGLGIFMTWFIIRRRKKIR</sequence>
<name>R4UIU9_9MOLU</name>
<proteinExistence type="predicted"/>
<dbReference type="EMBL" id="CP005078">
    <property type="protein sequence ID" value="AGM26080.1"/>
    <property type="molecule type" value="Genomic_DNA"/>
</dbReference>
<accession>R4UIU9</accession>
<dbReference type="Proteomes" id="UP000013963">
    <property type="component" value="Chromosome"/>
</dbReference>
<keyword evidence="2" id="KW-0812">Transmembrane</keyword>
<dbReference type="NCBIfam" id="NF045892">
    <property type="entry name" value="ICE_Mbov_0399"/>
    <property type="match status" value="1"/>
</dbReference>